<dbReference type="OrthoDB" id="7391925at2"/>
<name>A0A2V3VCK5_9SPHN</name>
<dbReference type="EMBL" id="QJJM01000002">
    <property type="protein sequence ID" value="PXW78581.1"/>
    <property type="molecule type" value="Genomic_DNA"/>
</dbReference>
<gene>
    <name evidence="1" type="ORF">C7451_102253</name>
</gene>
<protein>
    <submittedName>
        <fullName evidence="1">Uncharacterized protein</fullName>
    </submittedName>
</protein>
<dbReference type="Proteomes" id="UP000248014">
    <property type="component" value="Unassembled WGS sequence"/>
</dbReference>
<sequence length="142" mass="15377">MRVSRRLIAASLFATGAALFAFQSLVLATEDRPKASRVPPAEVVGEPVSCINLAQIRGSQVRDNRTIDFMMAGGKVYRNELPQQCGNLGFDRSFTYSTSLTQLCNVDIITVVQNVGGGLQRGASCGLGMFTPVKLVKQPKKR</sequence>
<dbReference type="AlphaFoldDB" id="A0A2V3VCK5"/>
<evidence type="ECO:0000313" key="2">
    <source>
        <dbReference type="Proteomes" id="UP000248014"/>
    </source>
</evidence>
<proteinExistence type="predicted"/>
<organism evidence="1 2">
    <name type="scientific">Blastomonas natatoria</name>
    <dbReference type="NCBI Taxonomy" id="34015"/>
    <lineage>
        <taxon>Bacteria</taxon>
        <taxon>Pseudomonadati</taxon>
        <taxon>Pseudomonadota</taxon>
        <taxon>Alphaproteobacteria</taxon>
        <taxon>Sphingomonadales</taxon>
        <taxon>Sphingomonadaceae</taxon>
        <taxon>Blastomonas</taxon>
    </lineage>
</organism>
<reference evidence="1 2" key="1">
    <citation type="submission" date="2018-05" db="EMBL/GenBank/DDBJ databases">
        <title>Genomic Encyclopedia of Type Strains, Phase IV (KMG-IV): sequencing the most valuable type-strain genomes for metagenomic binning, comparative biology and taxonomic classification.</title>
        <authorList>
            <person name="Goeker M."/>
        </authorList>
    </citation>
    <scope>NUCLEOTIDE SEQUENCE [LARGE SCALE GENOMIC DNA]</scope>
    <source>
        <strain evidence="1 2">DSM 3183</strain>
    </source>
</reference>
<comment type="caution">
    <text evidence="1">The sequence shown here is derived from an EMBL/GenBank/DDBJ whole genome shotgun (WGS) entry which is preliminary data.</text>
</comment>
<evidence type="ECO:0000313" key="1">
    <source>
        <dbReference type="EMBL" id="PXW78581.1"/>
    </source>
</evidence>
<dbReference type="RefSeq" id="WP_110297727.1">
    <property type="nucleotide sequence ID" value="NZ_QJJM01000002.1"/>
</dbReference>
<accession>A0A2V3VCK5</accession>
<keyword evidence="2" id="KW-1185">Reference proteome</keyword>